<evidence type="ECO:0000256" key="3">
    <source>
        <dbReference type="ARBA" id="ARBA00022771"/>
    </source>
</evidence>
<dbReference type="GO" id="GO:0034271">
    <property type="term" value="C:phosphatidylinositol 3-kinase complex, class III, type I"/>
    <property type="evidence" value="ECO:0007669"/>
    <property type="project" value="TreeGrafter"/>
</dbReference>
<dbReference type="SMART" id="SM00064">
    <property type="entry name" value="FYVE"/>
    <property type="match status" value="1"/>
</dbReference>
<accession>A0A2P1EMB1</accession>
<dbReference type="InterPro" id="IPR011011">
    <property type="entry name" value="Znf_FYVE_PHD"/>
</dbReference>
<organism evidence="8 9">
    <name type="scientific">Moumouvirus australiensis</name>
    <dbReference type="NCBI Taxonomy" id="2109587"/>
    <lineage>
        <taxon>Viruses</taxon>
        <taxon>Varidnaviria</taxon>
        <taxon>Bamfordvirae</taxon>
        <taxon>Nucleocytoviricota</taxon>
        <taxon>Megaviricetes</taxon>
        <taxon>Imitervirales</taxon>
        <taxon>Mimiviridae</taxon>
        <taxon>Megamimivirinae</taxon>
        <taxon>Moumouvirus</taxon>
        <taxon>Moumouvirus australiense</taxon>
    </lineage>
</organism>
<dbReference type="InterPro" id="IPR017455">
    <property type="entry name" value="Znf_FYVE-rel"/>
</dbReference>
<name>A0A2P1EMB1_9VIRU</name>
<proteinExistence type="predicted"/>
<dbReference type="InterPro" id="IPR036940">
    <property type="entry name" value="PI3/4_kinase_cat_sf"/>
</dbReference>
<keyword evidence="4 8" id="KW-0418">Kinase</keyword>
<evidence type="ECO:0000313" key="8">
    <source>
        <dbReference type="EMBL" id="AVL95033.1"/>
    </source>
</evidence>
<dbReference type="SUPFAM" id="SSF57903">
    <property type="entry name" value="FYVE/PHD zinc finger"/>
    <property type="match status" value="1"/>
</dbReference>
<feature type="domain" description="PI3K/PI4K catalytic" evidence="7">
    <location>
        <begin position="390"/>
        <end position="667"/>
    </location>
</feature>
<evidence type="ECO:0000259" key="6">
    <source>
        <dbReference type="PROSITE" id="PS50178"/>
    </source>
</evidence>
<dbReference type="InterPro" id="IPR015433">
    <property type="entry name" value="PI3/4_kinase"/>
</dbReference>
<dbReference type="GO" id="GO:0008270">
    <property type="term" value="F:zinc ion binding"/>
    <property type="evidence" value="ECO:0007669"/>
    <property type="project" value="UniProtKB-KW"/>
</dbReference>
<dbReference type="PROSITE" id="PS50290">
    <property type="entry name" value="PI3_4_KINASE_3"/>
    <property type="match status" value="1"/>
</dbReference>
<dbReference type="PROSITE" id="PS50178">
    <property type="entry name" value="ZF_FYVE"/>
    <property type="match status" value="1"/>
</dbReference>
<evidence type="ECO:0000256" key="4">
    <source>
        <dbReference type="ARBA" id="ARBA00022777"/>
    </source>
</evidence>
<dbReference type="Proteomes" id="UP000289600">
    <property type="component" value="Segment"/>
</dbReference>
<evidence type="ECO:0000256" key="5">
    <source>
        <dbReference type="ARBA" id="ARBA00022833"/>
    </source>
</evidence>
<dbReference type="InterPro" id="IPR000403">
    <property type="entry name" value="PI3/4_kinase_cat_dom"/>
</dbReference>
<evidence type="ECO:0000256" key="2">
    <source>
        <dbReference type="ARBA" id="ARBA00022723"/>
    </source>
</evidence>
<keyword evidence="3" id="KW-0863">Zinc-finger</keyword>
<dbReference type="GO" id="GO:0006897">
    <property type="term" value="P:endocytosis"/>
    <property type="evidence" value="ECO:0007669"/>
    <property type="project" value="TreeGrafter"/>
</dbReference>
<gene>
    <name evidence="8" type="ORF">mc_647</name>
</gene>
<evidence type="ECO:0000259" key="7">
    <source>
        <dbReference type="PROSITE" id="PS50290"/>
    </source>
</evidence>
<dbReference type="Gene3D" id="3.30.1010.10">
    <property type="entry name" value="Phosphatidylinositol 3-kinase Catalytic Subunit, Chain A, domain 4"/>
    <property type="match status" value="1"/>
</dbReference>
<evidence type="ECO:0000256" key="1">
    <source>
        <dbReference type="ARBA" id="ARBA00022679"/>
    </source>
</evidence>
<dbReference type="SUPFAM" id="SSF56112">
    <property type="entry name" value="Protein kinase-like (PK-like)"/>
    <property type="match status" value="1"/>
</dbReference>
<keyword evidence="1" id="KW-0808">Transferase</keyword>
<dbReference type="Gene3D" id="1.10.1070.11">
    <property type="entry name" value="Phosphatidylinositol 3-/4-kinase, catalytic domain"/>
    <property type="match status" value="1"/>
</dbReference>
<dbReference type="PANTHER" id="PTHR10048:SF7">
    <property type="entry name" value="PHOSPHATIDYLINOSITOL 3-KINASE CATALYTIC SUBUNIT TYPE 3"/>
    <property type="match status" value="1"/>
</dbReference>
<dbReference type="EMBL" id="MG807320">
    <property type="protein sequence ID" value="AVL95033.1"/>
    <property type="molecule type" value="Genomic_DNA"/>
</dbReference>
<feature type="domain" description="FYVE-type" evidence="6">
    <location>
        <begin position="21"/>
        <end position="99"/>
    </location>
</feature>
<protein>
    <submittedName>
        <fullName evidence="8">Putative phosphatidylinositol kinase</fullName>
    </submittedName>
</protein>
<dbReference type="GO" id="GO:0016303">
    <property type="term" value="F:1-phosphatidylinositol-3-kinase activity"/>
    <property type="evidence" value="ECO:0007669"/>
    <property type="project" value="TreeGrafter"/>
</dbReference>
<dbReference type="InterPro" id="IPR000306">
    <property type="entry name" value="Znf_FYVE"/>
</dbReference>
<dbReference type="GO" id="GO:0048015">
    <property type="term" value="P:phosphatidylinositol-mediated signaling"/>
    <property type="evidence" value="ECO:0007669"/>
    <property type="project" value="TreeGrafter"/>
</dbReference>
<dbReference type="InterPro" id="IPR011009">
    <property type="entry name" value="Kinase-like_dom_sf"/>
</dbReference>
<dbReference type="GO" id="GO:0034272">
    <property type="term" value="C:phosphatidylinositol 3-kinase complex, class III, type II"/>
    <property type="evidence" value="ECO:0007669"/>
    <property type="project" value="TreeGrafter"/>
</dbReference>
<evidence type="ECO:0000313" key="9">
    <source>
        <dbReference type="Proteomes" id="UP000289600"/>
    </source>
</evidence>
<reference evidence="9" key="1">
    <citation type="submission" date="2018-01" db="EMBL/GenBank/DDBJ databases">
        <title>Testimony of 'menage a trois' revealed by the proteome of Megavirus virophage.</title>
        <authorList>
            <person name="Jeudy S."/>
            <person name="Bertaux L."/>
            <person name="Alempic J.-M."/>
            <person name="Lartigue A."/>
            <person name="Legendre M."/>
            <person name="Philippe N."/>
            <person name="Beucher L."/>
            <person name="Biondi E."/>
            <person name="Juul S."/>
            <person name="Turner D."/>
            <person name="Coute Y."/>
            <person name="Claverie J.-M."/>
            <person name="Abergel C."/>
        </authorList>
    </citation>
    <scope>NUCLEOTIDE SEQUENCE [LARGE SCALE GENOMIC DNA]</scope>
</reference>
<sequence length="689" mass="80056">MNEKTSTSIILNNKNNVWVEDHRVTSCHGCGKSFGAFIRKHHCRSCGNIFCYKCAGYSIVIPDFMDRPDPGDYWNISHYITNLKKDKERVCKNCYHTINNKTKIYDKIANVLQNSKPINEIYELSNSFVDVKDHYLNYLRNIQYYLPNHIYSNVDINLLHVNSKFFCKHSKYLVHLIKSLDWKLSDQNLNKSSFEQSGQYINTKRKKNLHMLADIINSEKNMSCDKLCCTRTCNDQLSFDDCICILYSNAYVLPDELIQYLFGIIKNTPESIILCHITFFVNLIINNCHNKLLQKLIYQIITKSEKIIYYTYWLLNNSKEKANMQNISNINSFIKMLDKELVNKMDREYRFFVGLIENLNSPQKYLTDVFERCDPISLPFNPEVKLLKAKINEIEIKSSYTRPVIIPFETTSGDIKILFKKESVMNDVVVQNLMYLCNIIIKENMLDGDYKVNFGLISYHIMPLTNDSGMIQIIENAETIYSIMNKKIPIIQHIVNKNEHKTNSTIASIIDKYMCSLVSYTLHSYFMGLGDRHLQNIMITDDGELFHIDFGFILGNDAYPLTSSDIKLNSDMLSVIGGKKSSRYNTYIKLCSDAVIVLRKYYNMFFVLLASGTNFKEKDIERFILSRFQPRQSDDTVVSELITIIENSDAYSDYIRDLLHYHTQERTLQNGISGIIKNAYSAVKNLTSN</sequence>
<keyword evidence="9" id="KW-1185">Reference proteome</keyword>
<dbReference type="PANTHER" id="PTHR10048">
    <property type="entry name" value="PHOSPHATIDYLINOSITOL KINASE"/>
    <property type="match status" value="1"/>
</dbReference>
<keyword evidence="5" id="KW-0862">Zinc</keyword>
<dbReference type="Gene3D" id="3.30.40.10">
    <property type="entry name" value="Zinc/RING finger domain, C3HC4 (zinc finger)"/>
    <property type="match status" value="1"/>
</dbReference>
<dbReference type="InterPro" id="IPR013083">
    <property type="entry name" value="Znf_RING/FYVE/PHD"/>
</dbReference>
<dbReference type="Pfam" id="PF01363">
    <property type="entry name" value="FYVE"/>
    <property type="match status" value="1"/>
</dbReference>
<dbReference type="SMART" id="SM00146">
    <property type="entry name" value="PI3Kc"/>
    <property type="match status" value="1"/>
</dbReference>
<dbReference type="Pfam" id="PF00454">
    <property type="entry name" value="PI3_PI4_kinase"/>
    <property type="match status" value="1"/>
</dbReference>
<keyword evidence="2" id="KW-0479">Metal-binding</keyword>